<dbReference type="RefSeq" id="WP_106932269.1">
    <property type="nucleotide sequence ID" value="NZ_PYFT01000001.1"/>
</dbReference>
<evidence type="ECO:0000313" key="2">
    <source>
        <dbReference type="Proteomes" id="UP000240357"/>
    </source>
</evidence>
<proteinExistence type="predicted"/>
<accession>A0A2T2YKR5</accession>
<keyword evidence="2" id="KW-1185">Reference proteome</keyword>
<name>A0A2T2YKR5_9BACT</name>
<gene>
    <name evidence="1" type="ORF">AHMF7605_22595</name>
</gene>
<organism evidence="1 2">
    <name type="scientific">Adhaeribacter arboris</name>
    <dbReference type="NCBI Taxonomy" id="2072846"/>
    <lineage>
        <taxon>Bacteria</taxon>
        <taxon>Pseudomonadati</taxon>
        <taxon>Bacteroidota</taxon>
        <taxon>Cytophagia</taxon>
        <taxon>Cytophagales</taxon>
        <taxon>Hymenobacteraceae</taxon>
        <taxon>Adhaeribacter</taxon>
    </lineage>
</organism>
<comment type="caution">
    <text evidence="1">The sequence shown here is derived from an EMBL/GenBank/DDBJ whole genome shotgun (WGS) entry which is preliminary data.</text>
</comment>
<dbReference type="AlphaFoldDB" id="A0A2T2YKR5"/>
<sequence>MPQDNMLLEAILRLRNLIQESVDNLPLHEKQKRGFVPFTPTLPENDEQARQKIEDYLQPFLAVPYTDRDLRTHFLYLSEKAGVATDYSLPVKDLESRLRHKLESMTKEELLQAGIFGVARSQQQADEERKSYERWAYITVVDSVKSSTRPYPVTMAIIKQYFPKPLQFMTNYVNRLGEDAYQKYLNIYQEKENKKNVTLTPFYERVPLPVFFTNILAKATNLGLIKDKQIASDNDLGGAFLNNKINSVEIDYLKYCKKRIKVEKVLNDKKNWVTTALAIDIDDPQAMETFLDLVEEKFKTIVKDAQHLKEMFADQESRLSDFTEELENIIIYGRESKYRLALKIAITNGAKYKDLLAIEPKEFHLPDTWSGFVSYLTPANKFSSIAAAISQAFNLMDEDTTQSRLGEVANELEVSLKVITEAFHFYWHE</sequence>
<dbReference type="EMBL" id="PYFT01000001">
    <property type="protein sequence ID" value="PSR56091.1"/>
    <property type="molecule type" value="Genomic_DNA"/>
</dbReference>
<dbReference type="Proteomes" id="UP000240357">
    <property type="component" value="Unassembled WGS sequence"/>
</dbReference>
<reference evidence="1 2" key="1">
    <citation type="submission" date="2018-03" db="EMBL/GenBank/DDBJ databases">
        <title>Adhaeribacter sp. HMF7605 Genome sequencing and assembly.</title>
        <authorList>
            <person name="Kang H."/>
            <person name="Kang J."/>
            <person name="Cha I."/>
            <person name="Kim H."/>
            <person name="Joh K."/>
        </authorList>
    </citation>
    <scope>NUCLEOTIDE SEQUENCE [LARGE SCALE GENOMIC DNA]</scope>
    <source>
        <strain evidence="1 2">HMF7605</strain>
    </source>
</reference>
<evidence type="ECO:0000313" key="1">
    <source>
        <dbReference type="EMBL" id="PSR56091.1"/>
    </source>
</evidence>
<protein>
    <submittedName>
        <fullName evidence="1">Uncharacterized protein</fullName>
    </submittedName>
</protein>